<keyword evidence="3" id="KW-1185">Reference proteome</keyword>
<reference evidence="2" key="1">
    <citation type="submission" date="2022-08" db="EMBL/GenBank/DDBJ databases">
        <authorList>
            <person name="Gutierrez-Valencia J."/>
        </authorList>
    </citation>
    <scope>NUCLEOTIDE SEQUENCE</scope>
</reference>
<dbReference type="Gene3D" id="1.10.287.720">
    <property type="entry name" value="Pollen allergen ole e 6"/>
    <property type="match status" value="1"/>
</dbReference>
<dbReference type="PANTHER" id="PTHR35632">
    <property type="entry name" value="MAJOR POLLEN ALLERGEN OLE E 6-LIKE"/>
    <property type="match status" value="1"/>
</dbReference>
<proteinExistence type="predicted"/>
<dbReference type="SUPFAM" id="SSF111388">
    <property type="entry name" value="Pollen allergen ole e 6"/>
    <property type="match status" value="1"/>
</dbReference>
<evidence type="ECO:0008006" key="4">
    <source>
        <dbReference type="Google" id="ProtNLM"/>
    </source>
</evidence>
<evidence type="ECO:0000256" key="1">
    <source>
        <dbReference type="SAM" id="SignalP"/>
    </source>
</evidence>
<name>A0AAV0LJP7_9ROSI</name>
<dbReference type="EMBL" id="CAMGYJ010000006">
    <property type="protein sequence ID" value="CAI0434014.1"/>
    <property type="molecule type" value="Genomic_DNA"/>
</dbReference>
<dbReference type="Pfam" id="PF09253">
    <property type="entry name" value="Ole_e_6"/>
    <property type="match status" value="1"/>
</dbReference>
<evidence type="ECO:0000313" key="2">
    <source>
        <dbReference type="EMBL" id="CAI0434014.1"/>
    </source>
</evidence>
<keyword evidence="1" id="KW-0732">Signal</keyword>
<dbReference type="Proteomes" id="UP001154282">
    <property type="component" value="Unassembled WGS sequence"/>
</dbReference>
<organism evidence="2 3">
    <name type="scientific">Linum tenue</name>
    <dbReference type="NCBI Taxonomy" id="586396"/>
    <lineage>
        <taxon>Eukaryota</taxon>
        <taxon>Viridiplantae</taxon>
        <taxon>Streptophyta</taxon>
        <taxon>Embryophyta</taxon>
        <taxon>Tracheophyta</taxon>
        <taxon>Spermatophyta</taxon>
        <taxon>Magnoliopsida</taxon>
        <taxon>eudicotyledons</taxon>
        <taxon>Gunneridae</taxon>
        <taxon>Pentapetalae</taxon>
        <taxon>rosids</taxon>
        <taxon>fabids</taxon>
        <taxon>Malpighiales</taxon>
        <taxon>Linaceae</taxon>
        <taxon>Linum</taxon>
    </lineage>
</organism>
<feature type="chain" id="PRO_5043818732" description="Major pollen allergen Ole e 6-like" evidence="1">
    <location>
        <begin position="29"/>
        <end position="80"/>
    </location>
</feature>
<feature type="signal peptide" evidence="1">
    <location>
        <begin position="1"/>
        <end position="28"/>
    </location>
</feature>
<dbReference type="AlphaFoldDB" id="A0AAV0LJP7"/>
<dbReference type="InterPro" id="IPR015333">
    <property type="entry name" value="Pollen_allergen_ole-e-6"/>
</dbReference>
<accession>A0AAV0LJP7</accession>
<evidence type="ECO:0000313" key="3">
    <source>
        <dbReference type="Proteomes" id="UP001154282"/>
    </source>
</evidence>
<gene>
    <name evidence="2" type="ORF">LITE_LOCUS24118</name>
</gene>
<comment type="caution">
    <text evidence="2">The sequence shown here is derived from an EMBL/GenBank/DDBJ whole genome shotgun (WGS) entry which is preliminary data.</text>
</comment>
<sequence length="80" mass="8637">MAGVNKPQVAATLLMFMMVAAVVKVSEAVMEPGPQYKPCYEHCVEQCKGDGNGDTFCEMKCDSDCMAKDAATKLNITLNN</sequence>
<protein>
    <recommendedName>
        <fullName evidence="4">Major pollen allergen Ole e 6-like</fullName>
    </recommendedName>
</protein>
<dbReference type="InterPro" id="IPR036466">
    <property type="entry name" value="Pollen_allergen_ole-e-6_sf"/>
</dbReference>
<dbReference type="PANTHER" id="PTHR35632:SF1">
    <property type="entry name" value="MAJOR POLLEN ALLERGEN OLE E 6-LIKE"/>
    <property type="match status" value="1"/>
</dbReference>